<feature type="domain" description="ATPase AAA-type core" evidence="1">
    <location>
        <begin position="317"/>
        <end position="486"/>
    </location>
</feature>
<dbReference type="InterPro" id="IPR027417">
    <property type="entry name" value="P-loop_NTPase"/>
</dbReference>
<proteinExistence type="predicted"/>
<dbReference type="EMBL" id="FONQ01000003">
    <property type="protein sequence ID" value="SFE67233.1"/>
    <property type="molecule type" value="Genomic_DNA"/>
</dbReference>
<accession>A0A1I2CHE9</accession>
<dbReference type="Proteomes" id="UP000198596">
    <property type="component" value="Unassembled WGS sequence"/>
</dbReference>
<dbReference type="RefSeq" id="WP_091203582.1">
    <property type="nucleotide sequence ID" value="NZ_FONQ01000003.1"/>
</dbReference>
<evidence type="ECO:0000259" key="1">
    <source>
        <dbReference type="Pfam" id="PF13304"/>
    </source>
</evidence>
<dbReference type="PANTHER" id="PTHR32182">
    <property type="entry name" value="DNA REPLICATION AND REPAIR PROTEIN RECF"/>
    <property type="match status" value="1"/>
</dbReference>
<keyword evidence="3" id="KW-1185">Reference proteome</keyword>
<gene>
    <name evidence="2" type="ORF">SAMN04488131_10363</name>
</gene>
<name>A0A1I2CHE9_9FLAO</name>
<dbReference type="GO" id="GO:0000731">
    <property type="term" value="P:DNA synthesis involved in DNA repair"/>
    <property type="evidence" value="ECO:0007669"/>
    <property type="project" value="TreeGrafter"/>
</dbReference>
<evidence type="ECO:0000313" key="2">
    <source>
        <dbReference type="EMBL" id="SFE67233.1"/>
    </source>
</evidence>
<dbReference type="NCBIfam" id="TIGR04435">
    <property type="entry name" value="restrict_AAA_1"/>
    <property type="match status" value="1"/>
</dbReference>
<dbReference type="GO" id="GO:0016887">
    <property type="term" value="F:ATP hydrolysis activity"/>
    <property type="evidence" value="ECO:0007669"/>
    <property type="project" value="InterPro"/>
</dbReference>
<dbReference type="STRING" id="935223.SAMN04488131_10363"/>
<dbReference type="OrthoDB" id="9815944at2"/>
<dbReference type="Pfam" id="PF13304">
    <property type="entry name" value="AAA_21"/>
    <property type="match status" value="1"/>
</dbReference>
<dbReference type="PANTHER" id="PTHR32182:SF25">
    <property type="entry name" value="SLR1056 PROTEIN"/>
    <property type="match status" value="1"/>
</dbReference>
<dbReference type="SUPFAM" id="SSF52540">
    <property type="entry name" value="P-loop containing nucleoside triphosphate hydrolases"/>
    <property type="match status" value="1"/>
</dbReference>
<dbReference type="InterPro" id="IPR003959">
    <property type="entry name" value="ATPase_AAA_core"/>
</dbReference>
<dbReference type="InterPro" id="IPR030974">
    <property type="entry name" value="Restrict_AAA"/>
</dbReference>
<organism evidence="2 3">
    <name type="scientific">Flavobacterium xueshanense</name>
    <dbReference type="NCBI Taxonomy" id="935223"/>
    <lineage>
        <taxon>Bacteria</taxon>
        <taxon>Pseudomonadati</taxon>
        <taxon>Bacteroidota</taxon>
        <taxon>Flavobacteriia</taxon>
        <taxon>Flavobacteriales</taxon>
        <taxon>Flavobacteriaceae</taxon>
        <taxon>Flavobacterium</taxon>
    </lineage>
</organism>
<dbReference type="GO" id="GO:0005524">
    <property type="term" value="F:ATP binding"/>
    <property type="evidence" value="ECO:0007669"/>
    <property type="project" value="InterPro"/>
</dbReference>
<dbReference type="Gene3D" id="3.40.50.300">
    <property type="entry name" value="P-loop containing nucleotide triphosphate hydrolases"/>
    <property type="match status" value="2"/>
</dbReference>
<dbReference type="AlphaFoldDB" id="A0A1I2CHE9"/>
<reference evidence="3" key="1">
    <citation type="submission" date="2016-10" db="EMBL/GenBank/DDBJ databases">
        <authorList>
            <person name="Varghese N."/>
            <person name="Submissions S."/>
        </authorList>
    </citation>
    <scope>NUCLEOTIDE SEQUENCE [LARGE SCALE GENOMIC DNA]</scope>
    <source>
        <strain evidence="3">CGMCC 1.9227</strain>
    </source>
</reference>
<evidence type="ECO:0000313" key="3">
    <source>
        <dbReference type="Proteomes" id="UP000198596"/>
    </source>
</evidence>
<sequence length="581" mass="67808">MKLLRLKINDEKGFRSLNKDFEIKFQNGFNDSQPNDFYPYVLAGQNGSGKSNVLEALAEIFYHLDCIYVRYKPENFDQSDENPDGFNPSISRINEYELEYYTFLDKDIFLNEDKTKKAHISIIKTKHSRPEIKWINENEFRDISQLSQQQAKSLLPKYVVGYASGNNETLSFPFIKSRFLQFDEYLSTLASKEFVSPAAETSLVYLDEVYSQAILLTNLLMLDGINDNDENDLLAPFKDNVGVEDVDTFRLIIRSDIRIFPPKNSNSTEDEKDIRLIQNLDLKIPEQRPNLTSYIEKLKSCATTWYTDYLSEFDDILLNNEANYLYLDFKVNKATKEAFQFHFEKDPLKLFELFQLLMLQDAYKVSSERKNNIYTTQNIFLNQDINFIPEEQERILRFKDFKIKKEGIDKGIFTKELSDGEHQLLHTLGLCLLYKEQRCLFLFDEPETHFNPDWKAKFITSIRNCFKDNTPKCEMLITTHSPYLISDSDKKHVRMFKKNIKDSNKITSNPPSFQTLGSSINKITIEIFGANITIGDYALSKLEKINERFKEGENPEVLLNELDEQLGDSVEKTLLKYKIDS</sequence>
<protein>
    <submittedName>
        <fullName evidence="2">Restriction system-associated AAA family ATPase</fullName>
    </submittedName>
</protein>
<dbReference type="GO" id="GO:0006302">
    <property type="term" value="P:double-strand break repair"/>
    <property type="evidence" value="ECO:0007669"/>
    <property type="project" value="TreeGrafter"/>
</dbReference>